<protein>
    <submittedName>
        <fullName evidence="2">Uncharacterized protein</fullName>
    </submittedName>
</protein>
<dbReference type="HOGENOM" id="CLU_2387023_0_0_1"/>
<accession>A0A0C9XN45</accession>
<reference evidence="2 3" key="1">
    <citation type="submission" date="2014-04" db="EMBL/GenBank/DDBJ databases">
        <authorList>
            <consortium name="DOE Joint Genome Institute"/>
            <person name="Kuo A."/>
            <person name="Kohler A."/>
            <person name="Costa M.D."/>
            <person name="Nagy L.G."/>
            <person name="Floudas D."/>
            <person name="Copeland A."/>
            <person name="Barry K.W."/>
            <person name="Cichocki N."/>
            <person name="Veneault-Fourrey C."/>
            <person name="LaButti K."/>
            <person name="Lindquist E.A."/>
            <person name="Lipzen A."/>
            <person name="Lundell T."/>
            <person name="Morin E."/>
            <person name="Murat C."/>
            <person name="Sun H."/>
            <person name="Tunlid A."/>
            <person name="Henrissat B."/>
            <person name="Grigoriev I.V."/>
            <person name="Hibbett D.S."/>
            <person name="Martin F."/>
            <person name="Nordberg H.P."/>
            <person name="Cantor M.N."/>
            <person name="Hua S.X."/>
        </authorList>
    </citation>
    <scope>NUCLEOTIDE SEQUENCE [LARGE SCALE GENOMIC DNA]</scope>
    <source>
        <strain evidence="2 3">441</strain>
    </source>
</reference>
<dbReference type="AlphaFoldDB" id="A0A0C9XN45"/>
<evidence type="ECO:0000313" key="3">
    <source>
        <dbReference type="Proteomes" id="UP000054018"/>
    </source>
</evidence>
<evidence type="ECO:0000256" key="1">
    <source>
        <dbReference type="SAM" id="MobiDB-lite"/>
    </source>
</evidence>
<dbReference type="Proteomes" id="UP000054018">
    <property type="component" value="Unassembled WGS sequence"/>
</dbReference>
<dbReference type="EMBL" id="KN833970">
    <property type="protein sequence ID" value="KIK13855.1"/>
    <property type="molecule type" value="Genomic_DNA"/>
</dbReference>
<feature type="region of interest" description="Disordered" evidence="1">
    <location>
        <begin position="54"/>
        <end position="94"/>
    </location>
</feature>
<evidence type="ECO:0000313" key="2">
    <source>
        <dbReference type="EMBL" id="KIK13855.1"/>
    </source>
</evidence>
<feature type="compositionally biased region" description="Polar residues" evidence="1">
    <location>
        <begin position="54"/>
        <end position="80"/>
    </location>
</feature>
<name>A0A0C9XN45_9AGAM</name>
<reference evidence="3" key="2">
    <citation type="submission" date="2015-01" db="EMBL/GenBank/DDBJ databases">
        <title>Evolutionary Origins and Diversification of the Mycorrhizal Mutualists.</title>
        <authorList>
            <consortium name="DOE Joint Genome Institute"/>
            <consortium name="Mycorrhizal Genomics Consortium"/>
            <person name="Kohler A."/>
            <person name="Kuo A."/>
            <person name="Nagy L.G."/>
            <person name="Floudas D."/>
            <person name="Copeland A."/>
            <person name="Barry K.W."/>
            <person name="Cichocki N."/>
            <person name="Veneault-Fourrey C."/>
            <person name="LaButti K."/>
            <person name="Lindquist E.A."/>
            <person name="Lipzen A."/>
            <person name="Lundell T."/>
            <person name="Morin E."/>
            <person name="Murat C."/>
            <person name="Riley R."/>
            <person name="Ohm R."/>
            <person name="Sun H."/>
            <person name="Tunlid A."/>
            <person name="Henrissat B."/>
            <person name="Grigoriev I.V."/>
            <person name="Hibbett D.S."/>
            <person name="Martin F."/>
        </authorList>
    </citation>
    <scope>NUCLEOTIDE SEQUENCE [LARGE SCALE GENOMIC DNA]</scope>
    <source>
        <strain evidence="3">441</strain>
    </source>
</reference>
<proteinExistence type="predicted"/>
<sequence length="94" mass="10854">MGMLDTSFLVTRAQRFCGILHIHHVHRNAGVPYPFLWCLYPQLASRWRPRDSSNFHISEGSQARRTSTLRQCSTSTQQAQRGAPRSDLAFHTWN</sequence>
<keyword evidence="3" id="KW-1185">Reference proteome</keyword>
<organism evidence="2 3">
    <name type="scientific">Pisolithus microcarpus 441</name>
    <dbReference type="NCBI Taxonomy" id="765257"/>
    <lineage>
        <taxon>Eukaryota</taxon>
        <taxon>Fungi</taxon>
        <taxon>Dikarya</taxon>
        <taxon>Basidiomycota</taxon>
        <taxon>Agaricomycotina</taxon>
        <taxon>Agaricomycetes</taxon>
        <taxon>Agaricomycetidae</taxon>
        <taxon>Boletales</taxon>
        <taxon>Sclerodermatineae</taxon>
        <taxon>Pisolithaceae</taxon>
        <taxon>Pisolithus</taxon>
    </lineage>
</organism>
<gene>
    <name evidence="2" type="ORF">PISMIDRAFT_688376</name>
</gene>